<comment type="function">
    <text evidence="1 7">Required for growth under high-pressure and low-temperature conditions.</text>
</comment>
<feature type="region of interest" description="Disordered" evidence="8">
    <location>
        <begin position="400"/>
        <end position="419"/>
    </location>
</feature>
<proteinExistence type="inferred from homology"/>
<evidence type="ECO:0000256" key="4">
    <source>
        <dbReference type="ARBA" id="ARBA00022692"/>
    </source>
</evidence>
<feature type="domain" description="Phosphatidic acid phosphatase type 2/haloperoxidase" evidence="9">
    <location>
        <begin position="1"/>
        <end position="168"/>
    </location>
</feature>
<sequence length="724" mass="80403">MITNGVKEVIGKPRPDLLDRCQPDLTRTVDSAVGTVGPQGDQDILLVSWTICQRGGSVLNEGFRSFPSGHSSFSFAGMTYLALWLCAKLSITIPFLNYQSFAPTYRGLDTRPPRSQAAAPPTYLLVIPLIPICVAIYVSSTRYSDFWHHGFDVIIGSLLGIATAFLGFRWYHLPIRRGGGWAWAPRSPKQAFGHGMGRLTYADDEPQPGTGRDLERGPMPIEGGHAGLPHRDMKSSETSDGFEMGDLRHGQGQGPANPTSEDPYQPQLRQNTESERPLRQDTEGNSTNPFDSPRLEGVTPNKEEKQMHRFHIHILHVRIPFFRIFYSTAFTLFTLLLTGLLLITPGDHILQAFHHDQLYHIIIVGAVWVLTFFIALFVYAGRLFRTRSALANIPREWNLNGHGRGSPGEEERRESLAASNNNNDAQAVPVWGIIAHPGWASPESPDLPNLHFEPVIAELGHLIEAKAVSLAPVDPPWQEEFAAQEEGMDPEGETPSPDPLVLWLLQRPVAMGLREYIAQLTSLGMITTVDLCAEFIELYERARFSEEPLREIEFRHLMAMFAEILRNMMPLPQATVDELHAAEAAEMGSDNDDLFDEADHRSMDSEDTTRRTPRPQQYSSQSSLDSRSSAHVTAPSRPATARNVSLRTGTSRYTAAPVDHRQRREGSRTSLGKSSTHSLRKMSSRGSVGTRSMLSSAGSVIRLADARSSLDLPYAYVGSSEERL</sequence>
<feature type="region of interest" description="Disordered" evidence="8">
    <location>
        <begin position="589"/>
        <end position="694"/>
    </location>
</feature>
<dbReference type="InterPro" id="IPR036938">
    <property type="entry name" value="PAP2/HPO_sf"/>
</dbReference>
<feature type="compositionally biased region" description="Polar residues" evidence="8">
    <location>
        <begin position="668"/>
        <end position="677"/>
    </location>
</feature>
<dbReference type="AlphaFoldDB" id="A0AA43QVC1"/>
<evidence type="ECO:0000256" key="5">
    <source>
        <dbReference type="ARBA" id="ARBA00022989"/>
    </source>
</evidence>
<evidence type="ECO:0000256" key="3">
    <source>
        <dbReference type="ARBA" id="ARBA00021353"/>
    </source>
</evidence>
<dbReference type="GO" id="GO:0016020">
    <property type="term" value="C:membrane"/>
    <property type="evidence" value="ECO:0007669"/>
    <property type="project" value="UniProtKB-SubCell"/>
</dbReference>
<feature type="compositionally biased region" description="Basic and acidic residues" evidence="8">
    <location>
        <begin position="272"/>
        <end position="282"/>
    </location>
</feature>
<comment type="caution">
    <text evidence="7">Lacks conserved residue(s) required for the propagation of feature annotation.</text>
</comment>
<feature type="transmembrane region" description="Helical" evidence="7">
    <location>
        <begin position="358"/>
        <end position="380"/>
    </location>
</feature>
<keyword evidence="4 7" id="KW-0812">Transmembrane</keyword>
<evidence type="ECO:0000313" key="11">
    <source>
        <dbReference type="Proteomes" id="UP001161017"/>
    </source>
</evidence>
<feature type="compositionally biased region" description="Polar residues" evidence="8">
    <location>
        <begin position="684"/>
        <end position="694"/>
    </location>
</feature>
<evidence type="ECO:0000313" key="10">
    <source>
        <dbReference type="EMBL" id="MDI1491951.1"/>
    </source>
</evidence>
<accession>A0AA43QVC1</accession>
<dbReference type="CDD" id="cd03390">
    <property type="entry name" value="PAP2_containing_1_like"/>
    <property type="match status" value="1"/>
</dbReference>
<comment type="similarity">
    <text evidence="2 7">Belongs to the DLT1 family.</text>
</comment>
<feature type="transmembrane region" description="Helical" evidence="7">
    <location>
        <begin position="324"/>
        <end position="346"/>
    </location>
</feature>
<name>A0AA43QVC1_9LECA</name>
<dbReference type="InterPro" id="IPR000326">
    <property type="entry name" value="PAP2/HPO"/>
</dbReference>
<dbReference type="Gene3D" id="1.20.144.10">
    <property type="entry name" value="Phosphatidic acid phosphatase type 2/haloperoxidase"/>
    <property type="match status" value="1"/>
</dbReference>
<dbReference type="Pfam" id="PF01569">
    <property type="entry name" value="PAP2"/>
    <property type="match status" value="1"/>
</dbReference>
<feature type="transmembrane region" description="Helical" evidence="7">
    <location>
        <begin position="146"/>
        <end position="168"/>
    </location>
</feature>
<keyword evidence="6 7" id="KW-0472">Membrane</keyword>
<keyword evidence="5 7" id="KW-1133">Transmembrane helix</keyword>
<dbReference type="InterPro" id="IPR038869">
    <property type="entry name" value="DLT1"/>
</dbReference>
<protein>
    <recommendedName>
        <fullName evidence="3 7">Defect at low temperature protein 1</fullName>
    </recommendedName>
</protein>
<evidence type="ECO:0000256" key="2">
    <source>
        <dbReference type="ARBA" id="ARBA00005550"/>
    </source>
</evidence>
<reference evidence="10" key="1">
    <citation type="journal article" date="2023" name="Genome Biol. Evol.">
        <title>First Whole Genome Sequence and Flow Cytometry Genome Size Data for the Lichen-Forming Fungus Ramalina farinacea (Ascomycota).</title>
        <authorList>
            <person name="Llewellyn T."/>
            <person name="Mian S."/>
            <person name="Hill R."/>
            <person name="Leitch I.J."/>
            <person name="Gaya E."/>
        </authorList>
    </citation>
    <scope>NUCLEOTIDE SEQUENCE</scope>
    <source>
        <strain evidence="10">LIQ254RAFAR</strain>
    </source>
</reference>
<evidence type="ECO:0000256" key="8">
    <source>
        <dbReference type="SAM" id="MobiDB-lite"/>
    </source>
</evidence>
<evidence type="ECO:0000256" key="1">
    <source>
        <dbReference type="ARBA" id="ARBA00002489"/>
    </source>
</evidence>
<dbReference type="PANTHER" id="PTHR40021:SF1">
    <property type="entry name" value="DEFECT AT LOW TEMPERATURE PROTEIN 1"/>
    <property type="match status" value="1"/>
</dbReference>
<evidence type="ECO:0000256" key="6">
    <source>
        <dbReference type="ARBA" id="ARBA00023136"/>
    </source>
</evidence>
<dbReference type="SMART" id="SM00014">
    <property type="entry name" value="acidPPc"/>
    <property type="match status" value="1"/>
</dbReference>
<comment type="subcellular location">
    <subcellularLocation>
        <location evidence="7">Membrane</location>
        <topology evidence="7">Multi-pass membrane protein</topology>
    </subcellularLocation>
</comment>
<dbReference type="Proteomes" id="UP001161017">
    <property type="component" value="Unassembled WGS sequence"/>
</dbReference>
<feature type="compositionally biased region" description="Polar residues" evidence="8">
    <location>
        <begin position="254"/>
        <end position="271"/>
    </location>
</feature>
<gene>
    <name evidence="7" type="primary">DLT1</name>
    <name evidence="10" type="ORF">OHK93_003162</name>
</gene>
<keyword evidence="11" id="KW-1185">Reference proteome</keyword>
<evidence type="ECO:0000259" key="9">
    <source>
        <dbReference type="SMART" id="SM00014"/>
    </source>
</evidence>
<feature type="transmembrane region" description="Helical" evidence="7">
    <location>
        <begin position="117"/>
        <end position="140"/>
    </location>
</feature>
<feature type="region of interest" description="Disordered" evidence="8">
    <location>
        <begin position="194"/>
        <end position="298"/>
    </location>
</feature>
<comment type="caution">
    <text evidence="10">The sequence shown here is derived from an EMBL/GenBank/DDBJ whole genome shotgun (WGS) entry which is preliminary data.</text>
</comment>
<organism evidence="10 11">
    <name type="scientific">Ramalina farinacea</name>
    <dbReference type="NCBI Taxonomy" id="258253"/>
    <lineage>
        <taxon>Eukaryota</taxon>
        <taxon>Fungi</taxon>
        <taxon>Dikarya</taxon>
        <taxon>Ascomycota</taxon>
        <taxon>Pezizomycotina</taxon>
        <taxon>Lecanoromycetes</taxon>
        <taxon>OSLEUM clade</taxon>
        <taxon>Lecanoromycetidae</taxon>
        <taxon>Lecanorales</taxon>
        <taxon>Lecanorineae</taxon>
        <taxon>Ramalinaceae</taxon>
        <taxon>Ramalina</taxon>
    </lineage>
</organism>
<dbReference type="EMBL" id="JAPUFD010000016">
    <property type="protein sequence ID" value="MDI1491951.1"/>
    <property type="molecule type" value="Genomic_DNA"/>
</dbReference>
<feature type="compositionally biased region" description="Basic and acidic residues" evidence="8">
    <location>
        <begin position="597"/>
        <end position="610"/>
    </location>
</feature>
<dbReference type="SUPFAM" id="SSF48317">
    <property type="entry name" value="Acid phosphatase/Vanadium-dependent haloperoxidase"/>
    <property type="match status" value="1"/>
</dbReference>
<feature type="compositionally biased region" description="Low complexity" evidence="8">
    <location>
        <begin position="616"/>
        <end position="629"/>
    </location>
</feature>
<feature type="compositionally biased region" description="Basic and acidic residues" evidence="8">
    <location>
        <begin position="658"/>
        <end position="667"/>
    </location>
</feature>
<dbReference type="PANTHER" id="PTHR40021">
    <property type="entry name" value="DEFECT AT LOW TEMPERATURE PROTEIN 1"/>
    <property type="match status" value="1"/>
</dbReference>
<feature type="compositionally biased region" description="Polar residues" evidence="8">
    <location>
        <begin position="642"/>
        <end position="653"/>
    </location>
</feature>
<evidence type="ECO:0000256" key="7">
    <source>
        <dbReference type="RuleBase" id="RU367100"/>
    </source>
</evidence>
<feature type="transmembrane region" description="Helical" evidence="7">
    <location>
        <begin position="73"/>
        <end position="96"/>
    </location>
</feature>